<evidence type="ECO:0000313" key="3">
    <source>
        <dbReference type="EMBL" id="KAF7130397.1"/>
    </source>
</evidence>
<dbReference type="PANTHER" id="PTHR35322">
    <property type="entry name" value="PROTEIN CPR-5"/>
    <property type="match status" value="1"/>
</dbReference>
<feature type="transmembrane region" description="Helical" evidence="2">
    <location>
        <begin position="466"/>
        <end position="493"/>
    </location>
</feature>
<dbReference type="GO" id="GO:0010150">
    <property type="term" value="P:leaf senescence"/>
    <property type="evidence" value="ECO:0007669"/>
    <property type="project" value="InterPro"/>
</dbReference>
<keyword evidence="4" id="KW-1185">Reference proteome</keyword>
<dbReference type="InterPro" id="IPR044708">
    <property type="entry name" value="CPR5"/>
</dbReference>
<gene>
    <name evidence="3" type="ORF">RHSIM_Rhsim10G0151500</name>
</gene>
<comment type="caution">
    <text evidence="3">The sequence shown here is derived from an EMBL/GenBank/DDBJ whole genome shotgun (WGS) entry which is preliminary data.</text>
</comment>
<accession>A0A834LD95</accession>
<keyword evidence="2" id="KW-1133">Transmembrane helix</keyword>
<evidence type="ECO:0000256" key="2">
    <source>
        <dbReference type="SAM" id="Phobius"/>
    </source>
</evidence>
<feature type="region of interest" description="Disordered" evidence="1">
    <location>
        <begin position="1"/>
        <end position="80"/>
    </location>
</feature>
<feature type="compositionally biased region" description="Low complexity" evidence="1">
    <location>
        <begin position="28"/>
        <end position="43"/>
    </location>
</feature>
<keyword evidence="2" id="KW-0812">Transmembrane</keyword>
<feature type="compositionally biased region" description="Low complexity" evidence="1">
    <location>
        <begin position="57"/>
        <end position="76"/>
    </location>
</feature>
<dbReference type="EMBL" id="WJXA01000010">
    <property type="protein sequence ID" value="KAF7130397.1"/>
    <property type="molecule type" value="Genomic_DNA"/>
</dbReference>
<feature type="transmembrane region" description="Helical" evidence="2">
    <location>
        <begin position="582"/>
        <end position="603"/>
    </location>
</feature>
<protein>
    <recommendedName>
        <fullName evidence="5">Protein CPR-5</fullName>
    </recommendedName>
</protein>
<proteinExistence type="predicted"/>
<sequence>MDAPPPSLDPLHSATHKPLPPAADSTQTTSILPPSKPTSTKTKTIAKKPKNKKKLSVDGSEAPSSSASSYCSSSTSHPVQRGVRLRNPRVFIGSARQKEGDVEALALPLGMSIAAVVAQARSIFLFLFMSLLLLVLYEFMYARLCVTDRDFSALCLYSMVLERKNTTGGAIAVDHLSEICTLAVRESLANVFGDKFDSFVKNFEKSFRSTLMTLRLINESSQSDREHQRHLNRESNYFSDMTAQVSRNDEHCLTCTSGVRSCQPEAVGPTISSEEHFGILGETEQNTRSGLLNRELALNGGEINQQLACVSSSQSMFSTFERSVIEQTRSNDLKTFEIGLILKKLQMKEKQLTLHSDLNFLERCKLSMGIKRASFKAEKFKTELEATRHAELLKKCADCLVAGLLIMLASIGYGTYVYSHSRITEATASCMPSEVLRLVLLVIDPFQESNSWWVPKHVSSFNSGLQFVWCYLQVLSRVIFGLFMILAIAYLLLLRSSVSSQTMPLTFILMLGVACGFAGKLCIDTLGGSGYHWLLYWEVLCLLHFFSSVRTSDLFHVLYGPISVSHGGAMEKTMFPYWIRRFFFYAIVLLLLPMICGLVPFASPAEWKDHLSLKVNGYLLPARLNGKTTLRQGQQFLANYE</sequence>
<evidence type="ECO:0008006" key="5">
    <source>
        <dbReference type="Google" id="ProtNLM"/>
    </source>
</evidence>
<dbReference type="GO" id="GO:0010090">
    <property type="term" value="P:trichome morphogenesis"/>
    <property type="evidence" value="ECO:0007669"/>
    <property type="project" value="InterPro"/>
</dbReference>
<feature type="transmembrane region" description="Helical" evidence="2">
    <location>
        <begin position="400"/>
        <end position="419"/>
    </location>
</feature>
<feature type="transmembrane region" description="Helical" evidence="2">
    <location>
        <begin position="533"/>
        <end position="549"/>
    </location>
</feature>
<reference evidence="3" key="1">
    <citation type="submission" date="2019-11" db="EMBL/GenBank/DDBJ databases">
        <authorList>
            <person name="Liu Y."/>
            <person name="Hou J."/>
            <person name="Li T.-Q."/>
            <person name="Guan C.-H."/>
            <person name="Wu X."/>
            <person name="Wu H.-Z."/>
            <person name="Ling F."/>
            <person name="Zhang R."/>
            <person name="Shi X.-G."/>
            <person name="Ren J.-P."/>
            <person name="Chen E.-F."/>
            <person name="Sun J.-M."/>
        </authorList>
    </citation>
    <scope>NUCLEOTIDE SEQUENCE</scope>
    <source>
        <strain evidence="3">Adult_tree_wgs_1</strain>
        <tissue evidence="3">Leaves</tissue>
    </source>
</reference>
<feature type="transmembrane region" description="Helical" evidence="2">
    <location>
        <begin position="505"/>
        <end position="527"/>
    </location>
</feature>
<keyword evidence="2" id="KW-0472">Membrane</keyword>
<feature type="compositionally biased region" description="Basic residues" evidence="1">
    <location>
        <begin position="44"/>
        <end position="54"/>
    </location>
</feature>
<dbReference type="PANTHER" id="PTHR35322:SF2">
    <property type="entry name" value="PROTEIN CPR-5"/>
    <property type="match status" value="1"/>
</dbReference>
<evidence type="ECO:0000256" key="1">
    <source>
        <dbReference type="SAM" id="MobiDB-lite"/>
    </source>
</evidence>
<dbReference type="GO" id="GO:0006952">
    <property type="term" value="P:defense response"/>
    <property type="evidence" value="ECO:0007669"/>
    <property type="project" value="InterPro"/>
</dbReference>
<feature type="transmembrane region" description="Helical" evidence="2">
    <location>
        <begin position="123"/>
        <end position="142"/>
    </location>
</feature>
<dbReference type="OrthoDB" id="2017423at2759"/>
<dbReference type="Proteomes" id="UP000626092">
    <property type="component" value="Unassembled WGS sequence"/>
</dbReference>
<dbReference type="AlphaFoldDB" id="A0A834LD95"/>
<name>A0A834LD95_RHOSS</name>
<evidence type="ECO:0000313" key="4">
    <source>
        <dbReference type="Proteomes" id="UP000626092"/>
    </source>
</evidence>
<organism evidence="3 4">
    <name type="scientific">Rhododendron simsii</name>
    <name type="common">Sims's rhododendron</name>
    <dbReference type="NCBI Taxonomy" id="118357"/>
    <lineage>
        <taxon>Eukaryota</taxon>
        <taxon>Viridiplantae</taxon>
        <taxon>Streptophyta</taxon>
        <taxon>Embryophyta</taxon>
        <taxon>Tracheophyta</taxon>
        <taxon>Spermatophyta</taxon>
        <taxon>Magnoliopsida</taxon>
        <taxon>eudicotyledons</taxon>
        <taxon>Gunneridae</taxon>
        <taxon>Pentapetalae</taxon>
        <taxon>asterids</taxon>
        <taxon>Ericales</taxon>
        <taxon>Ericaceae</taxon>
        <taxon>Ericoideae</taxon>
        <taxon>Rhodoreae</taxon>
        <taxon>Rhododendron</taxon>
    </lineage>
</organism>